<dbReference type="EMBL" id="FUXP01000003">
    <property type="protein sequence ID" value="SJZ91715.1"/>
    <property type="molecule type" value="Genomic_DNA"/>
</dbReference>
<reference evidence="2 3" key="1">
    <citation type="submission" date="2017-02" db="EMBL/GenBank/DDBJ databases">
        <authorList>
            <person name="Peterson S.W."/>
        </authorList>
    </citation>
    <scope>NUCLEOTIDE SEQUENCE [LARGE SCALE GENOMIC DNA]</scope>
    <source>
        <strain evidence="2 3">DSM 21749</strain>
    </source>
</reference>
<dbReference type="SUPFAM" id="SSF50952">
    <property type="entry name" value="Soluble quinoprotein glucose dehydrogenase"/>
    <property type="match status" value="1"/>
</dbReference>
<dbReference type="PANTHER" id="PTHR19328">
    <property type="entry name" value="HEDGEHOG-INTERACTING PROTEIN"/>
    <property type="match status" value="1"/>
</dbReference>
<dbReference type="PANTHER" id="PTHR19328:SF75">
    <property type="entry name" value="ALDOSE SUGAR DEHYDROGENASE YLII"/>
    <property type="match status" value="1"/>
</dbReference>
<accession>A0A1T4PJF8</accession>
<proteinExistence type="predicted"/>
<dbReference type="InterPro" id="IPR011041">
    <property type="entry name" value="Quinoprot_gluc/sorb_DH_b-prop"/>
</dbReference>
<dbReference type="STRING" id="1122188.SAMN02745674_01238"/>
<dbReference type="Proteomes" id="UP000190061">
    <property type="component" value="Unassembled WGS sequence"/>
</dbReference>
<evidence type="ECO:0000313" key="2">
    <source>
        <dbReference type="EMBL" id="SJZ91715.1"/>
    </source>
</evidence>
<dbReference type="AlphaFoldDB" id="A0A1T4PJF8"/>
<dbReference type="InterPro" id="IPR012938">
    <property type="entry name" value="Glc/Sorbosone_DH"/>
</dbReference>
<keyword evidence="3" id="KW-1185">Reference proteome</keyword>
<dbReference type="InterPro" id="IPR011042">
    <property type="entry name" value="6-blade_b-propeller_TolB-like"/>
</dbReference>
<sequence length="401" mass="42557">MRARPADPRSFPRHLLAATCLAFLAACSSGDGNSAPMAQASAGAVPADGRPFVVEEVAQFNEPWSMEFLPDGRLLVTEKSGALKLVEKDGTTTGIKGVPEVDHGGQGGLGDIALHPEFERNGWIYLSYAEAGDGDSRGAAVARAKLALGADGGGSLSDVEVIWRQVPKVAGRGHYAHRLAFGPDGHLWISSGDRQKFDPAQDMESNLGKVLRLNPDGSVPADNPFADQGEVAAEVWSLGHRNPLGMAFDAQDRLWVIEMGPKGGDELNLVERGGNYGYPIVSNGDHYDGRPIPDHDTQPQFNAPVVTWTPVISPSSLVFYSGDEFPQWQGDAFTGALSGQALVRLEFEGENASEAERFGMDARIRAVEQGPEGDLWLLEDGDGGALLRLSAPPVASPPAAG</sequence>
<evidence type="ECO:0000259" key="1">
    <source>
        <dbReference type="Pfam" id="PF07995"/>
    </source>
</evidence>
<dbReference type="Gene3D" id="2.120.10.30">
    <property type="entry name" value="TolB, C-terminal domain"/>
    <property type="match status" value="1"/>
</dbReference>
<feature type="domain" description="Glucose/Sorbosone dehydrogenase" evidence="1">
    <location>
        <begin position="60"/>
        <end position="388"/>
    </location>
</feature>
<gene>
    <name evidence="2" type="ORF">SAMN02745674_01238</name>
</gene>
<dbReference type="RefSeq" id="WP_425478037.1">
    <property type="nucleotide sequence ID" value="NZ_FUXP01000003.1"/>
</dbReference>
<name>A0A1T4PJF8_9GAMM</name>
<protein>
    <submittedName>
        <fullName evidence="2">Glucose/arabinose dehydrogenase, beta-propeller fold</fullName>
    </submittedName>
</protein>
<organism evidence="2 3">
    <name type="scientific">Lysobacter spongiicola DSM 21749</name>
    <dbReference type="NCBI Taxonomy" id="1122188"/>
    <lineage>
        <taxon>Bacteria</taxon>
        <taxon>Pseudomonadati</taxon>
        <taxon>Pseudomonadota</taxon>
        <taxon>Gammaproteobacteria</taxon>
        <taxon>Lysobacterales</taxon>
        <taxon>Lysobacteraceae</taxon>
        <taxon>Novilysobacter</taxon>
    </lineage>
</organism>
<dbReference type="PROSITE" id="PS51257">
    <property type="entry name" value="PROKAR_LIPOPROTEIN"/>
    <property type="match status" value="1"/>
</dbReference>
<dbReference type="Pfam" id="PF07995">
    <property type="entry name" value="GSDH"/>
    <property type="match status" value="1"/>
</dbReference>
<evidence type="ECO:0000313" key="3">
    <source>
        <dbReference type="Proteomes" id="UP000190061"/>
    </source>
</evidence>